<proteinExistence type="predicted"/>
<comment type="subcellular location">
    <subcellularLocation>
        <location evidence="1">Membrane</location>
        <topology evidence="1">Multi-pass membrane protein</topology>
    </subcellularLocation>
</comment>
<feature type="transmembrane region" description="Helical" evidence="5">
    <location>
        <begin position="48"/>
        <end position="72"/>
    </location>
</feature>
<evidence type="ECO:0000256" key="2">
    <source>
        <dbReference type="ARBA" id="ARBA00022692"/>
    </source>
</evidence>
<keyword evidence="4 5" id="KW-0472">Membrane</keyword>
<dbReference type="PANTHER" id="PTHR11814">
    <property type="entry name" value="SULFATE TRANSPORTER"/>
    <property type="match status" value="1"/>
</dbReference>
<dbReference type="Pfam" id="PF00916">
    <property type="entry name" value="Sulfate_transp"/>
    <property type="match status" value="1"/>
</dbReference>
<gene>
    <name evidence="7" type="primary">sulP</name>
    <name evidence="7" type="ORF">QO033_11350</name>
</gene>
<comment type="caution">
    <text evidence="7">The sequence shown here is derived from an EMBL/GenBank/DDBJ whole genome shotgun (WGS) entry which is preliminary data.</text>
</comment>
<dbReference type="NCBIfam" id="TIGR00815">
    <property type="entry name" value="sulP"/>
    <property type="match status" value="1"/>
</dbReference>
<feature type="transmembrane region" description="Helical" evidence="5">
    <location>
        <begin position="405"/>
        <end position="437"/>
    </location>
</feature>
<name>A0ABT7F104_9RHOB</name>
<dbReference type="CDD" id="cd07042">
    <property type="entry name" value="STAS_SulP_like_sulfate_transporter"/>
    <property type="match status" value="1"/>
</dbReference>
<evidence type="ECO:0000256" key="5">
    <source>
        <dbReference type="SAM" id="Phobius"/>
    </source>
</evidence>
<feature type="transmembrane region" description="Helical" evidence="5">
    <location>
        <begin position="312"/>
        <end position="330"/>
    </location>
</feature>
<sequence>MFSLSPARLKSYLPILDWGRSYGRAELSGDLIAAIIVTIMLIPQSLAYALLAGLPAQVGLYASILPLVFYALFGTSRALAVGPVAVVSLMTASALAPLGLDNLVDYTAAAAVLALLSGLVLLGMGLLRLGVVANFLSHPVIAGFITASGILIAASQAKHILGIKAGGHTLPELLIAIVEQLPNVNIPTLIIGVIALAFLFWVRKGLAKVLKNQFGMSAKAASTTARVGPVFAVIGTTVAAWALDLPGAGVAVVGAVPTGLPPLGLPSIDWGLISSLVVPAVLISIIGYVESVSVAQTLAAKRKQRIEPNQELIALGASNISSGLSGGYPVTGGFARSVVNFDAGAETPAAGAFTAVGLLLAALLLTPLLYFLPKATLAATIIVAVLSLVDLSILTRAWGYSKADFAAVLTTILLTLGVGVEVGVAAGVLVSLALFVWKTSRPHVAEVGQVPGSQHFRNIKRHQVVTDPHIVTLRIDESLYFANARRMEDLILGRVYRNKDEIKHVILMCSAVNEVDLSALESLEAINHRLADLGMTLHLSEVKGPVMDRLKTSHFLDELTGQVFLSQYDAFIALVKEVREGEASASAA</sequence>
<dbReference type="EMBL" id="JASNJD010000007">
    <property type="protein sequence ID" value="MDK3018274.1"/>
    <property type="molecule type" value="Genomic_DNA"/>
</dbReference>
<dbReference type="Pfam" id="PF01740">
    <property type="entry name" value="STAS"/>
    <property type="match status" value="1"/>
</dbReference>
<feature type="domain" description="STAS" evidence="6">
    <location>
        <begin position="460"/>
        <end position="574"/>
    </location>
</feature>
<dbReference type="RefSeq" id="WP_284481249.1">
    <property type="nucleotide sequence ID" value="NZ_JASNJD010000007.1"/>
</dbReference>
<evidence type="ECO:0000256" key="3">
    <source>
        <dbReference type="ARBA" id="ARBA00022989"/>
    </source>
</evidence>
<dbReference type="PROSITE" id="PS50801">
    <property type="entry name" value="STAS"/>
    <property type="match status" value="1"/>
</dbReference>
<dbReference type="SUPFAM" id="SSF52091">
    <property type="entry name" value="SpoIIaa-like"/>
    <property type="match status" value="1"/>
</dbReference>
<keyword evidence="3 5" id="KW-1133">Transmembrane helix</keyword>
<feature type="transmembrane region" description="Helical" evidence="5">
    <location>
        <begin position="181"/>
        <end position="202"/>
    </location>
</feature>
<feature type="transmembrane region" description="Helical" evidence="5">
    <location>
        <begin position="106"/>
        <end position="127"/>
    </location>
</feature>
<feature type="transmembrane region" description="Helical" evidence="5">
    <location>
        <begin position="270"/>
        <end position="291"/>
    </location>
</feature>
<evidence type="ECO:0000313" key="7">
    <source>
        <dbReference type="EMBL" id="MDK3018274.1"/>
    </source>
</evidence>
<feature type="transmembrane region" description="Helical" evidence="5">
    <location>
        <begin position="139"/>
        <end position="161"/>
    </location>
</feature>
<keyword evidence="2 5" id="KW-0812">Transmembrane</keyword>
<accession>A0ABT7F104</accession>
<feature type="transmembrane region" description="Helical" evidence="5">
    <location>
        <begin position="223"/>
        <end position="243"/>
    </location>
</feature>
<evidence type="ECO:0000256" key="1">
    <source>
        <dbReference type="ARBA" id="ARBA00004141"/>
    </source>
</evidence>
<dbReference type="Proteomes" id="UP001243757">
    <property type="component" value="Unassembled WGS sequence"/>
</dbReference>
<evidence type="ECO:0000259" key="6">
    <source>
        <dbReference type="PROSITE" id="PS50801"/>
    </source>
</evidence>
<dbReference type="InterPro" id="IPR001902">
    <property type="entry name" value="SLC26A/SulP_fam"/>
</dbReference>
<organism evidence="7 8">
    <name type="scientific">Pseudodonghicola flavimaris</name>
    <dbReference type="NCBI Taxonomy" id="3050036"/>
    <lineage>
        <taxon>Bacteria</taxon>
        <taxon>Pseudomonadati</taxon>
        <taxon>Pseudomonadota</taxon>
        <taxon>Alphaproteobacteria</taxon>
        <taxon>Rhodobacterales</taxon>
        <taxon>Paracoccaceae</taxon>
        <taxon>Pseudodonghicola</taxon>
    </lineage>
</organism>
<evidence type="ECO:0000313" key="8">
    <source>
        <dbReference type="Proteomes" id="UP001243757"/>
    </source>
</evidence>
<dbReference type="Gene3D" id="3.30.750.24">
    <property type="entry name" value="STAS domain"/>
    <property type="match status" value="1"/>
</dbReference>
<reference evidence="7 8" key="1">
    <citation type="submission" date="2023-05" db="EMBL/GenBank/DDBJ databases">
        <title>Pseudodonghicola sp. nov.</title>
        <authorList>
            <person name="Huang J."/>
        </authorList>
    </citation>
    <scope>NUCLEOTIDE SEQUENCE [LARGE SCALE GENOMIC DNA]</scope>
    <source>
        <strain evidence="7 8">IC7</strain>
    </source>
</reference>
<feature type="transmembrane region" description="Helical" evidence="5">
    <location>
        <begin position="350"/>
        <end position="370"/>
    </location>
</feature>
<dbReference type="InterPro" id="IPR002645">
    <property type="entry name" value="STAS_dom"/>
</dbReference>
<keyword evidence="8" id="KW-1185">Reference proteome</keyword>
<feature type="transmembrane region" description="Helical" evidence="5">
    <location>
        <begin position="377"/>
        <end position="399"/>
    </location>
</feature>
<dbReference type="InterPro" id="IPR036513">
    <property type="entry name" value="STAS_dom_sf"/>
</dbReference>
<protein>
    <submittedName>
        <fullName evidence="7">Sulfate permease</fullName>
    </submittedName>
</protein>
<dbReference type="InterPro" id="IPR011547">
    <property type="entry name" value="SLC26A/SulP_dom"/>
</dbReference>
<evidence type="ECO:0000256" key="4">
    <source>
        <dbReference type="ARBA" id="ARBA00023136"/>
    </source>
</evidence>